<name>W4JNK4_HETIT</name>
<dbReference type="PROSITE" id="PS00678">
    <property type="entry name" value="WD_REPEATS_1"/>
    <property type="match status" value="1"/>
</dbReference>
<dbReference type="InParanoid" id="W4JNK4"/>
<dbReference type="eggNOG" id="KOG0266">
    <property type="taxonomic scope" value="Eukaryota"/>
</dbReference>
<dbReference type="HOGENOM" id="CLU_037051_3_0_1"/>
<keyword evidence="2" id="KW-0677">Repeat</keyword>
<dbReference type="Gene3D" id="2.130.10.10">
    <property type="entry name" value="YVTN repeat-like/Quinoprotein amine dehydrogenase"/>
    <property type="match status" value="2"/>
</dbReference>
<dbReference type="STRING" id="747525.W4JNK4"/>
<dbReference type="Pfam" id="PF00400">
    <property type="entry name" value="WD40"/>
    <property type="match status" value="1"/>
</dbReference>
<dbReference type="AlphaFoldDB" id="W4JNK4"/>
<dbReference type="Proteomes" id="UP000030671">
    <property type="component" value="Unassembled WGS sequence"/>
</dbReference>
<organism evidence="4 5">
    <name type="scientific">Heterobasidion irregulare (strain TC 32-1)</name>
    <dbReference type="NCBI Taxonomy" id="747525"/>
    <lineage>
        <taxon>Eukaryota</taxon>
        <taxon>Fungi</taxon>
        <taxon>Dikarya</taxon>
        <taxon>Basidiomycota</taxon>
        <taxon>Agaricomycotina</taxon>
        <taxon>Agaricomycetes</taxon>
        <taxon>Russulales</taxon>
        <taxon>Bondarzewiaceae</taxon>
        <taxon>Heterobasidion</taxon>
        <taxon>Heterobasidion annosum species complex</taxon>
    </lineage>
</organism>
<evidence type="ECO:0000313" key="4">
    <source>
        <dbReference type="EMBL" id="ETW75123.1"/>
    </source>
</evidence>
<protein>
    <recommendedName>
        <fullName evidence="6">WD40 repeat-like protein</fullName>
    </recommendedName>
</protein>
<accession>W4JNK4</accession>
<dbReference type="RefSeq" id="XP_009552574.1">
    <property type="nucleotide sequence ID" value="XM_009554279.1"/>
</dbReference>
<dbReference type="InterPro" id="IPR020472">
    <property type="entry name" value="WD40_PAC1"/>
</dbReference>
<keyword evidence="1 3" id="KW-0853">WD repeat</keyword>
<feature type="repeat" description="WD" evidence="3">
    <location>
        <begin position="260"/>
        <end position="282"/>
    </location>
</feature>
<dbReference type="InterPro" id="IPR015943">
    <property type="entry name" value="WD40/YVTN_repeat-like_dom_sf"/>
</dbReference>
<dbReference type="EMBL" id="KI925466">
    <property type="protein sequence ID" value="ETW75123.1"/>
    <property type="molecule type" value="Genomic_DNA"/>
</dbReference>
<dbReference type="OrthoDB" id="10257301at2759"/>
<dbReference type="PROSITE" id="PS50082">
    <property type="entry name" value="WD_REPEATS_2"/>
    <property type="match status" value="2"/>
</dbReference>
<evidence type="ECO:0000256" key="3">
    <source>
        <dbReference type="PROSITE-ProRule" id="PRU00221"/>
    </source>
</evidence>
<dbReference type="InterPro" id="IPR019775">
    <property type="entry name" value="WD40_repeat_CS"/>
</dbReference>
<dbReference type="KEGG" id="hir:HETIRDRAFT_455811"/>
<gene>
    <name evidence="4" type="ORF">HETIRDRAFT_455811</name>
</gene>
<dbReference type="PRINTS" id="PR00320">
    <property type="entry name" value="GPROTEINBRPT"/>
</dbReference>
<keyword evidence="5" id="KW-1185">Reference proteome</keyword>
<feature type="repeat" description="WD" evidence="3">
    <location>
        <begin position="353"/>
        <end position="375"/>
    </location>
</feature>
<evidence type="ECO:0000256" key="1">
    <source>
        <dbReference type="ARBA" id="ARBA00022574"/>
    </source>
</evidence>
<dbReference type="SMART" id="SM00320">
    <property type="entry name" value="WD40"/>
    <property type="match status" value="3"/>
</dbReference>
<reference evidence="4 5" key="1">
    <citation type="journal article" date="2012" name="New Phytol.">
        <title>Insight into trade-off between wood decay and parasitism from the genome of a fungal forest pathogen.</title>
        <authorList>
            <person name="Olson A."/>
            <person name="Aerts A."/>
            <person name="Asiegbu F."/>
            <person name="Belbahri L."/>
            <person name="Bouzid O."/>
            <person name="Broberg A."/>
            <person name="Canback B."/>
            <person name="Coutinho P.M."/>
            <person name="Cullen D."/>
            <person name="Dalman K."/>
            <person name="Deflorio G."/>
            <person name="van Diepen L.T."/>
            <person name="Dunand C."/>
            <person name="Duplessis S."/>
            <person name="Durling M."/>
            <person name="Gonthier P."/>
            <person name="Grimwood J."/>
            <person name="Fossdal C.G."/>
            <person name="Hansson D."/>
            <person name="Henrissat B."/>
            <person name="Hietala A."/>
            <person name="Himmelstrand K."/>
            <person name="Hoffmeister D."/>
            <person name="Hogberg N."/>
            <person name="James T.Y."/>
            <person name="Karlsson M."/>
            <person name="Kohler A."/>
            <person name="Kues U."/>
            <person name="Lee Y.H."/>
            <person name="Lin Y.C."/>
            <person name="Lind M."/>
            <person name="Lindquist E."/>
            <person name="Lombard V."/>
            <person name="Lucas S."/>
            <person name="Lunden K."/>
            <person name="Morin E."/>
            <person name="Murat C."/>
            <person name="Park J."/>
            <person name="Raffaello T."/>
            <person name="Rouze P."/>
            <person name="Salamov A."/>
            <person name="Schmutz J."/>
            <person name="Solheim H."/>
            <person name="Stahlberg J."/>
            <person name="Velez H."/>
            <person name="de Vries R.P."/>
            <person name="Wiebenga A."/>
            <person name="Woodward S."/>
            <person name="Yakovlev I."/>
            <person name="Garbelotto M."/>
            <person name="Martin F."/>
            <person name="Grigoriev I.V."/>
            <person name="Stenlid J."/>
        </authorList>
    </citation>
    <scope>NUCLEOTIDE SEQUENCE [LARGE SCALE GENOMIC DNA]</scope>
    <source>
        <strain evidence="4 5">TC 32-1</strain>
    </source>
</reference>
<dbReference type="InterPro" id="IPR001680">
    <property type="entry name" value="WD40_rpt"/>
</dbReference>
<dbReference type="SUPFAM" id="SSF50978">
    <property type="entry name" value="WD40 repeat-like"/>
    <property type="match status" value="1"/>
</dbReference>
<dbReference type="PANTHER" id="PTHR19855">
    <property type="entry name" value="WD40 REPEAT PROTEIN 12, 37"/>
    <property type="match status" value="1"/>
</dbReference>
<dbReference type="InterPro" id="IPR036322">
    <property type="entry name" value="WD40_repeat_dom_sf"/>
</dbReference>
<evidence type="ECO:0000256" key="2">
    <source>
        <dbReference type="ARBA" id="ARBA00022737"/>
    </source>
</evidence>
<evidence type="ECO:0008006" key="6">
    <source>
        <dbReference type="Google" id="ProtNLM"/>
    </source>
</evidence>
<evidence type="ECO:0000313" key="5">
    <source>
        <dbReference type="Proteomes" id="UP000030671"/>
    </source>
</evidence>
<dbReference type="PANTHER" id="PTHR19855:SF11">
    <property type="entry name" value="RIBOSOME BIOGENESIS PROTEIN WDR12"/>
    <property type="match status" value="1"/>
</dbReference>
<sequence>MAASDISILPIATVQHDFPTVLSEIHSGAIPSESIWLSCYKHGETSVHGKIEAALDDHDRERVAFSPSDGVELERVSDYQYKVGCLSLGVDARETAFVVPTQTYADPIYSDFQRPHQIPTFALSRHFSTSDPPILATGHTDGAVSIYMLPSTKENARQTAYASPVSHAVSPYATGKLHKSTVTALHFIPGLESAPLLASAGIDFAIHITLLPTSAHASALSSPLRLSSSTELKGHTRAITALLPLTSSDPFYTPELAPTLLSASTDGTLRLWDVHVGKQTAMWGTSGWKGANALATGANAPGGASHSLALVYAALSTGGVEAFDVRARTSAARAEVQGSTSAATAIAVQGGAMAVGSSDGVVRLWDLRALDAPRAVWKRGGAGVSGVAFLDNNEDGEEAVVVSSEDGLPYAAAVRDREVRVRAELVFGDVEAVRCVRVEGDEVWMSGDGGVVRKYVL</sequence>
<proteinExistence type="predicted"/>
<dbReference type="GeneID" id="20676665"/>